<evidence type="ECO:0000313" key="1">
    <source>
        <dbReference type="EMBL" id="KAI3708257.1"/>
    </source>
</evidence>
<reference evidence="2" key="1">
    <citation type="journal article" date="2022" name="Mol. Ecol. Resour.">
        <title>The genomes of chicory, endive, great burdock and yacon provide insights into Asteraceae palaeo-polyploidization history and plant inulin production.</title>
        <authorList>
            <person name="Fan W."/>
            <person name="Wang S."/>
            <person name="Wang H."/>
            <person name="Wang A."/>
            <person name="Jiang F."/>
            <person name="Liu H."/>
            <person name="Zhao H."/>
            <person name="Xu D."/>
            <person name="Zhang Y."/>
        </authorList>
    </citation>
    <scope>NUCLEOTIDE SEQUENCE [LARGE SCALE GENOMIC DNA]</scope>
    <source>
        <strain evidence="2">cv. Punajuju</strain>
    </source>
</reference>
<dbReference type="Proteomes" id="UP001055811">
    <property type="component" value="Linkage Group LG07"/>
</dbReference>
<evidence type="ECO:0000313" key="2">
    <source>
        <dbReference type="Proteomes" id="UP001055811"/>
    </source>
</evidence>
<comment type="caution">
    <text evidence="1">The sequence shown here is derived from an EMBL/GenBank/DDBJ whole genome shotgun (WGS) entry which is preliminary data.</text>
</comment>
<dbReference type="EMBL" id="CM042015">
    <property type="protein sequence ID" value="KAI3708257.1"/>
    <property type="molecule type" value="Genomic_DNA"/>
</dbReference>
<accession>A0ACB9ADP0</accession>
<name>A0ACB9ADP0_CICIN</name>
<keyword evidence="2" id="KW-1185">Reference proteome</keyword>
<protein>
    <submittedName>
        <fullName evidence="1">Uncharacterized protein</fullName>
    </submittedName>
</protein>
<reference evidence="1 2" key="2">
    <citation type="journal article" date="2022" name="Mol. Ecol. Resour.">
        <title>The genomes of chicory, endive, great burdock and yacon provide insights into Asteraceae paleo-polyploidization history and plant inulin production.</title>
        <authorList>
            <person name="Fan W."/>
            <person name="Wang S."/>
            <person name="Wang H."/>
            <person name="Wang A."/>
            <person name="Jiang F."/>
            <person name="Liu H."/>
            <person name="Zhao H."/>
            <person name="Xu D."/>
            <person name="Zhang Y."/>
        </authorList>
    </citation>
    <scope>NUCLEOTIDE SEQUENCE [LARGE SCALE GENOMIC DNA]</scope>
    <source>
        <strain evidence="2">cv. Punajuju</strain>
        <tissue evidence="1">Leaves</tissue>
    </source>
</reference>
<organism evidence="1 2">
    <name type="scientific">Cichorium intybus</name>
    <name type="common">Chicory</name>
    <dbReference type="NCBI Taxonomy" id="13427"/>
    <lineage>
        <taxon>Eukaryota</taxon>
        <taxon>Viridiplantae</taxon>
        <taxon>Streptophyta</taxon>
        <taxon>Embryophyta</taxon>
        <taxon>Tracheophyta</taxon>
        <taxon>Spermatophyta</taxon>
        <taxon>Magnoliopsida</taxon>
        <taxon>eudicotyledons</taxon>
        <taxon>Gunneridae</taxon>
        <taxon>Pentapetalae</taxon>
        <taxon>asterids</taxon>
        <taxon>campanulids</taxon>
        <taxon>Asterales</taxon>
        <taxon>Asteraceae</taxon>
        <taxon>Cichorioideae</taxon>
        <taxon>Cichorieae</taxon>
        <taxon>Cichoriinae</taxon>
        <taxon>Cichorium</taxon>
    </lineage>
</organism>
<gene>
    <name evidence="1" type="ORF">L2E82_37422</name>
</gene>
<sequence length="208" mass="23496">MTSVDKLQQVRYKQKCVCVLRASMVSRKENGKLHSASTDPLLKLPLLRASKCITKVTHPLSKTLLCFIFVVVRNFGNLIITVIEKRTSAKLVLRNYQQANDLTLESFKRKSLPPNVIHYIILTILDVQMHVRKQYTRLDMYCSIMIMINSVAGTTLFGPIITVAANIANQSMATNEHKYFFLLIITAGVIKDLEETKDAIVQASDLLL</sequence>
<proteinExistence type="predicted"/>